<gene>
    <name evidence="8" type="ORF">BRW65_24970</name>
</gene>
<dbReference type="GO" id="GO:0005506">
    <property type="term" value="F:iron ion binding"/>
    <property type="evidence" value="ECO:0007669"/>
    <property type="project" value="InterPro"/>
</dbReference>
<dbReference type="Proteomes" id="UP000186438">
    <property type="component" value="Unassembled WGS sequence"/>
</dbReference>
<dbReference type="InterPro" id="IPR036396">
    <property type="entry name" value="Cyt_P450_sf"/>
</dbReference>
<keyword evidence="4" id="KW-0479">Metal-binding</keyword>
<keyword evidence="3" id="KW-0349">Heme</keyword>
<evidence type="ECO:0000256" key="6">
    <source>
        <dbReference type="ARBA" id="ARBA00023004"/>
    </source>
</evidence>
<evidence type="ECO:0000256" key="7">
    <source>
        <dbReference type="ARBA" id="ARBA00023033"/>
    </source>
</evidence>
<comment type="caution">
    <text evidence="8">The sequence shown here is derived from an EMBL/GenBank/DDBJ whole genome shotgun (WGS) entry which is preliminary data.</text>
</comment>
<organism evidence="8 9">
    <name type="scientific">Mycobacterium paraffinicum</name>
    <dbReference type="NCBI Taxonomy" id="53378"/>
    <lineage>
        <taxon>Bacteria</taxon>
        <taxon>Bacillati</taxon>
        <taxon>Actinomycetota</taxon>
        <taxon>Actinomycetes</taxon>
        <taxon>Mycobacteriales</taxon>
        <taxon>Mycobacteriaceae</taxon>
        <taxon>Mycobacterium</taxon>
    </lineage>
</organism>
<evidence type="ECO:0000256" key="5">
    <source>
        <dbReference type="ARBA" id="ARBA00023002"/>
    </source>
</evidence>
<dbReference type="GO" id="GO:0008395">
    <property type="term" value="F:steroid hydroxylase activity"/>
    <property type="evidence" value="ECO:0007669"/>
    <property type="project" value="TreeGrafter"/>
</dbReference>
<dbReference type="InterPro" id="IPR002397">
    <property type="entry name" value="Cyt_P450_B"/>
</dbReference>
<dbReference type="PRINTS" id="PR00359">
    <property type="entry name" value="BP450"/>
</dbReference>
<evidence type="ECO:0000256" key="4">
    <source>
        <dbReference type="ARBA" id="ARBA00022723"/>
    </source>
</evidence>
<dbReference type="OrthoDB" id="5241086at2"/>
<evidence type="ECO:0000256" key="1">
    <source>
        <dbReference type="ARBA" id="ARBA00001971"/>
    </source>
</evidence>
<reference evidence="8 9" key="1">
    <citation type="submission" date="2016-11" db="EMBL/GenBank/DDBJ databases">
        <title>Genome sequences of unsequenced Mycobacteria.</title>
        <authorList>
            <person name="Greninger A.L."/>
            <person name="Fang F."/>
            <person name="Jerome K.R."/>
        </authorList>
    </citation>
    <scope>NUCLEOTIDE SEQUENCE [LARGE SCALE GENOMIC DNA]</scope>
    <source>
        <strain evidence="8 9">M11</strain>
    </source>
</reference>
<dbReference type="Pfam" id="PF00067">
    <property type="entry name" value="p450"/>
    <property type="match status" value="1"/>
</dbReference>
<dbReference type="GO" id="GO:0036199">
    <property type="term" value="F:cholest-4-en-3-one 26-monooxygenase activity"/>
    <property type="evidence" value="ECO:0007669"/>
    <property type="project" value="TreeGrafter"/>
</dbReference>
<comment type="similarity">
    <text evidence="2">Belongs to the cytochrome P450 family.</text>
</comment>
<dbReference type="PANTHER" id="PTHR46696:SF4">
    <property type="entry name" value="BIOTIN BIOSYNTHESIS CYTOCHROME P450"/>
    <property type="match status" value="1"/>
</dbReference>
<dbReference type="Gene3D" id="1.10.630.10">
    <property type="entry name" value="Cytochrome P450"/>
    <property type="match status" value="1"/>
</dbReference>
<dbReference type="RefSeq" id="WP_073879369.1">
    <property type="nucleotide sequence ID" value="NZ_MPNT01000033.1"/>
</dbReference>
<evidence type="ECO:0000313" key="9">
    <source>
        <dbReference type="Proteomes" id="UP000186438"/>
    </source>
</evidence>
<dbReference type="STRING" id="53378.BRW65_24970"/>
<dbReference type="GO" id="GO:0006707">
    <property type="term" value="P:cholesterol catabolic process"/>
    <property type="evidence" value="ECO:0007669"/>
    <property type="project" value="TreeGrafter"/>
</dbReference>
<accession>A0A1Q4HMV1</accession>
<keyword evidence="6" id="KW-0408">Iron</keyword>
<evidence type="ECO:0000313" key="8">
    <source>
        <dbReference type="EMBL" id="OJZ68859.1"/>
    </source>
</evidence>
<sequence length="410" mass="45313">MTETTIDLAEPAIWATRFPDGLFAELRAHTPVFHQRLTNDVRSAVGREFWVCTKHADVARVHRDHESFTATRGPLIQDVPMFDAYPAIVSMDPPDHTIRRKVIARAFTPRAVAKLEDGIRDRATSMAAALLESGGGEFVDLAAGLPISVIGDIVGIPDADRPHVFGLIDRVLKTAGAQLSLPDGDDLLPFMELFEYARTLTAHKREHPVDDIWSALCTTEITGESGESFLLPSNELEIFFFILGLAGADTTRNALCDGMRAFVANPDQVAVYRSDPDARRTAVEEVIRYSTPIMFWVRGATRDVILGDVRIPEGARVVTMLRSANRDEDVFSDPYRFDIRRDPNPHQSFGGGGAHHCLGAMLARAEVRAALDEILLNTGAIEVGEPLMTLPDLCNNMTVYESLPVRLERR</sequence>
<dbReference type="InterPro" id="IPR001128">
    <property type="entry name" value="Cyt_P450"/>
</dbReference>
<proteinExistence type="inferred from homology"/>
<dbReference type="EMBL" id="MPNT01000033">
    <property type="protein sequence ID" value="OJZ68859.1"/>
    <property type="molecule type" value="Genomic_DNA"/>
</dbReference>
<evidence type="ECO:0000256" key="3">
    <source>
        <dbReference type="ARBA" id="ARBA00022617"/>
    </source>
</evidence>
<dbReference type="SUPFAM" id="SSF48264">
    <property type="entry name" value="Cytochrome P450"/>
    <property type="match status" value="1"/>
</dbReference>
<dbReference type="PANTHER" id="PTHR46696">
    <property type="entry name" value="P450, PUTATIVE (EUROFUNG)-RELATED"/>
    <property type="match status" value="1"/>
</dbReference>
<keyword evidence="7" id="KW-0503">Monooxygenase</keyword>
<keyword evidence="9" id="KW-1185">Reference proteome</keyword>
<protein>
    <submittedName>
        <fullName evidence="8">Cytochrome</fullName>
    </submittedName>
</protein>
<dbReference type="AlphaFoldDB" id="A0A1Q4HMV1"/>
<comment type="cofactor">
    <cofactor evidence="1">
        <name>heme</name>
        <dbReference type="ChEBI" id="CHEBI:30413"/>
    </cofactor>
</comment>
<dbReference type="GO" id="GO:0020037">
    <property type="term" value="F:heme binding"/>
    <property type="evidence" value="ECO:0007669"/>
    <property type="project" value="InterPro"/>
</dbReference>
<keyword evidence="5" id="KW-0560">Oxidoreductase</keyword>
<evidence type="ECO:0000256" key="2">
    <source>
        <dbReference type="ARBA" id="ARBA00010617"/>
    </source>
</evidence>
<name>A0A1Q4HMV1_9MYCO</name>